<dbReference type="InterPro" id="IPR042184">
    <property type="entry name" value="YqeY/Aim41_N"/>
</dbReference>
<gene>
    <name evidence="2" type="ORF">EI684_03475</name>
</gene>
<comment type="caution">
    <text evidence="2">The sequence shown here is derived from an EMBL/GenBank/DDBJ whole genome shotgun (WGS) entry which is preliminary data.</text>
</comment>
<dbReference type="GO" id="GO:0016740">
    <property type="term" value="F:transferase activity"/>
    <property type="evidence" value="ECO:0007669"/>
    <property type="project" value="UniProtKB-KW"/>
</dbReference>
<reference evidence="2 3" key="1">
    <citation type="submission" date="2018-12" db="EMBL/GenBank/DDBJ databases">
        <title>Genome Sequence of Candidatus Viridilinea halotolerans isolated from saline sulfide-rich spring.</title>
        <authorList>
            <person name="Grouzdev D.S."/>
            <person name="Burganskaya E.I."/>
            <person name="Krutkina M.S."/>
            <person name="Sukhacheva M.V."/>
            <person name="Gorlenko V.M."/>
        </authorList>
    </citation>
    <scope>NUCLEOTIDE SEQUENCE [LARGE SCALE GENOMIC DNA]</scope>
    <source>
        <strain evidence="2">Chok-6</strain>
    </source>
</reference>
<accession>A0A426U7X1</accession>
<dbReference type="Pfam" id="PF09424">
    <property type="entry name" value="YqeY"/>
    <property type="match status" value="1"/>
</dbReference>
<dbReference type="AlphaFoldDB" id="A0A426U7X1"/>
<dbReference type="Gene3D" id="1.10.1510.10">
    <property type="entry name" value="Uncharacterised protein YqeY/AIM41 PF09424, N-terminal domain"/>
    <property type="match status" value="1"/>
</dbReference>
<evidence type="ECO:0000313" key="3">
    <source>
        <dbReference type="Proteomes" id="UP000280307"/>
    </source>
</evidence>
<dbReference type="PANTHER" id="PTHR28055">
    <property type="entry name" value="ALTERED INHERITANCE OF MITOCHONDRIA PROTEIN 41, MITOCHONDRIAL"/>
    <property type="match status" value="1"/>
</dbReference>
<keyword evidence="1" id="KW-0175">Coiled coil</keyword>
<dbReference type="Proteomes" id="UP000280307">
    <property type="component" value="Unassembled WGS sequence"/>
</dbReference>
<evidence type="ECO:0000256" key="1">
    <source>
        <dbReference type="SAM" id="Coils"/>
    </source>
</evidence>
<organism evidence="2 3">
    <name type="scientific">Candidatus Viridilinea halotolerans</name>
    <dbReference type="NCBI Taxonomy" id="2491704"/>
    <lineage>
        <taxon>Bacteria</taxon>
        <taxon>Bacillati</taxon>
        <taxon>Chloroflexota</taxon>
        <taxon>Chloroflexia</taxon>
        <taxon>Chloroflexales</taxon>
        <taxon>Chloroflexineae</taxon>
        <taxon>Oscillochloridaceae</taxon>
        <taxon>Candidatus Viridilinea</taxon>
    </lineage>
</organism>
<proteinExistence type="predicted"/>
<dbReference type="InterPro" id="IPR003789">
    <property type="entry name" value="Asn/Gln_tRNA_amidoTrase-B-like"/>
</dbReference>
<sequence>METISDRLTSDLKTAMRAGDKARVAIIRNARAALQNAQLEAAKQQYDTAARAIEAQYGADSTERDAALAAISADAHAPLSAEAQVAVLTKELKRRQDAAELYRKGGREDLAAQEEAEAALLQHYMPQMLSAAELRPEVAAIIAELGLAGPAAMGKLMPVLLERLKGRADGRTLSLVARELLSST</sequence>
<dbReference type="Gene3D" id="1.10.10.410">
    <property type="match status" value="1"/>
</dbReference>
<keyword evidence="2" id="KW-0808">Transferase</keyword>
<dbReference type="EMBL" id="RSAS01000135">
    <property type="protein sequence ID" value="RRR76183.1"/>
    <property type="molecule type" value="Genomic_DNA"/>
</dbReference>
<protein>
    <submittedName>
        <fullName evidence="2">Glutamyl-tRNA amidotransferase</fullName>
    </submittedName>
</protein>
<dbReference type="InterPro" id="IPR023168">
    <property type="entry name" value="GatB_Yqey_C_2"/>
</dbReference>
<dbReference type="GO" id="GO:0016884">
    <property type="term" value="F:carbon-nitrogen ligase activity, with glutamine as amido-N-donor"/>
    <property type="evidence" value="ECO:0007669"/>
    <property type="project" value="InterPro"/>
</dbReference>
<evidence type="ECO:0000313" key="2">
    <source>
        <dbReference type="EMBL" id="RRR76183.1"/>
    </source>
</evidence>
<name>A0A426U7X1_9CHLR</name>
<feature type="coiled-coil region" evidence="1">
    <location>
        <begin position="27"/>
        <end position="56"/>
    </location>
</feature>
<dbReference type="InterPro" id="IPR019004">
    <property type="entry name" value="YqeY/Aim41"/>
</dbReference>
<dbReference type="PANTHER" id="PTHR28055:SF1">
    <property type="entry name" value="ALTERED INHERITANCE OF MITOCHONDRIA PROTEIN 41, MITOCHONDRIAL"/>
    <property type="match status" value="1"/>
</dbReference>
<dbReference type="SUPFAM" id="SSF89095">
    <property type="entry name" value="GatB/YqeY motif"/>
    <property type="match status" value="1"/>
</dbReference>